<evidence type="ECO:0000313" key="2">
    <source>
        <dbReference type="Proteomes" id="UP000789831"/>
    </source>
</evidence>
<protein>
    <submittedName>
        <fullName evidence="1">13491_t:CDS:1</fullName>
    </submittedName>
</protein>
<gene>
    <name evidence="1" type="ORF">AGERDE_LOCUS13025</name>
</gene>
<name>A0A9N9HLD3_9GLOM</name>
<proteinExistence type="predicted"/>
<dbReference type="AlphaFoldDB" id="A0A9N9HLD3"/>
<feature type="non-terminal residue" evidence="1">
    <location>
        <position position="128"/>
    </location>
</feature>
<evidence type="ECO:0000313" key="1">
    <source>
        <dbReference type="EMBL" id="CAG8688847.1"/>
    </source>
</evidence>
<comment type="caution">
    <text evidence="1">The sequence shown here is derived from an EMBL/GenBank/DDBJ whole genome shotgun (WGS) entry which is preliminary data.</text>
</comment>
<sequence length="128" mass="15249">MSEINNRKLLIKEIEKIANNKIKQQPECEENPQPLLTTEDSVKKVERLKKRFRTNVDDAVNDQMDWTYSVQVIEAENQTINQQQIDRENKTIMDDLLILFDNIFKFNKNYEANLEIISEKFIFLQSLQ</sequence>
<organism evidence="1 2">
    <name type="scientific">Ambispora gerdemannii</name>
    <dbReference type="NCBI Taxonomy" id="144530"/>
    <lineage>
        <taxon>Eukaryota</taxon>
        <taxon>Fungi</taxon>
        <taxon>Fungi incertae sedis</taxon>
        <taxon>Mucoromycota</taxon>
        <taxon>Glomeromycotina</taxon>
        <taxon>Glomeromycetes</taxon>
        <taxon>Archaeosporales</taxon>
        <taxon>Ambisporaceae</taxon>
        <taxon>Ambispora</taxon>
    </lineage>
</organism>
<dbReference type="EMBL" id="CAJVPL010013531">
    <property type="protein sequence ID" value="CAG8688847.1"/>
    <property type="molecule type" value="Genomic_DNA"/>
</dbReference>
<accession>A0A9N9HLD3</accession>
<keyword evidence="2" id="KW-1185">Reference proteome</keyword>
<reference evidence="1" key="1">
    <citation type="submission" date="2021-06" db="EMBL/GenBank/DDBJ databases">
        <authorList>
            <person name="Kallberg Y."/>
            <person name="Tangrot J."/>
            <person name="Rosling A."/>
        </authorList>
    </citation>
    <scope>NUCLEOTIDE SEQUENCE</scope>
    <source>
        <strain evidence="1">MT106</strain>
    </source>
</reference>
<dbReference type="Proteomes" id="UP000789831">
    <property type="component" value="Unassembled WGS sequence"/>
</dbReference>